<evidence type="ECO:0000313" key="3">
    <source>
        <dbReference type="Proteomes" id="UP001431783"/>
    </source>
</evidence>
<gene>
    <name evidence="2" type="ORF">WA026_021506</name>
</gene>
<reference evidence="2 3" key="1">
    <citation type="submission" date="2023-03" db="EMBL/GenBank/DDBJ databases">
        <title>Genome insight into feeding habits of ladybird beetles.</title>
        <authorList>
            <person name="Li H.-S."/>
            <person name="Huang Y.-H."/>
            <person name="Pang H."/>
        </authorList>
    </citation>
    <scope>NUCLEOTIDE SEQUENCE [LARGE SCALE GENOMIC DNA]</scope>
    <source>
        <strain evidence="2">SYSU_2023b</strain>
        <tissue evidence="2">Whole body</tissue>
    </source>
</reference>
<sequence length="89" mass="10527">MAVCQLQCHMTLFKKKKVWLLKLMKKQIIWLQLASGLEDLDYPSLQRKEQDRTPKVQARKPPQKNLGQERIQKKEVDLDLLLLSRNQAD</sequence>
<feature type="region of interest" description="Disordered" evidence="1">
    <location>
        <begin position="46"/>
        <end position="66"/>
    </location>
</feature>
<evidence type="ECO:0000256" key="1">
    <source>
        <dbReference type="SAM" id="MobiDB-lite"/>
    </source>
</evidence>
<comment type="caution">
    <text evidence="2">The sequence shown here is derived from an EMBL/GenBank/DDBJ whole genome shotgun (WGS) entry which is preliminary data.</text>
</comment>
<proteinExistence type="predicted"/>
<name>A0AAW1VI98_9CUCU</name>
<dbReference type="Proteomes" id="UP001431783">
    <property type="component" value="Unassembled WGS sequence"/>
</dbReference>
<organism evidence="2 3">
    <name type="scientific">Henosepilachna vigintioctopunctata</name>
    <dbReference type="NCBI Taxonomy" id="420089"/>
    <lineage>
        <taxon>Eukaryota</taxon>
        <taxon>Metazoa</taxon>
        <taxon>Ecdysozoa</taxon>
        <taxon>Arthropoda</taxon>
        <taxon>Hexapoda</taxon>
        <taxon>Insecta</taxon>
        <taxon>Pterygota</taxon>
        <taxon>Neoptera</taxon>
        <taxon>Endopterygota</taxon>
        <taxon>Coleoptera</taxon>
        <taxon>Polyphaga</taxon>
        <taxon>Cucujiformia</taxon>
        <taxon>Coccinelloidea</taxon>
        <taxon>Coccinellidae</taxon>
        <taxon>Epilachninae</taxon>
        <taxon>Epilachnini</taxon>
        <taxon>Henosepilachna</taxon>
    </lineage>
</organism>
<evidence type="ECO:0000313" key="2">
    <source>
        <dbReference type="EMBL" id="KAK9892653.1"/>
    </source>
</evidence>
<accession>A0AAW1VI98</accession>
<dbReference type="AlphaFoldDB" id="A0AAW1VI98"/>
<protein>
    <submittedName>
        <fullName evidence="2">Uncharacterized protein</fullName>
    </submittedName>
</protein>
<keyword evidence="3" id="KW-1185">Reference proteome</keyword>
<dbReference type="EMBL" id="JARQZJ010000137">
    <property type="protein sequence ID" value="KAK9892653.1"/>
    <property type="molecule type" value="Genomic_DNA"/>
</dbReference>